<dbReference type="KEGG" id="mhor:MSHOH_1135"/>
<dbReference type="InterPro" id="IPR027417">
    <property type="entry name" value="P-loop_NTPase"/>
</dbReference>
<name>A0A0E3SDQ8_9EURY</name>
<evidence type="ECO:0000313" key="5">
    <source>
        <dbReference type="Proteomes" id="UP000033101"/>
    </source>
</evidence>
<evidence type="ECO:0000256" key="2">
    <source>
        <dbReference type="ARBA" id="ARBA00022840"/>
    </source>
</evidence>
<evidence type="ECO:0000256" key="1">
    <source>
        <dbReference type="ARBA" id="ARBA00022741"/>
    </source>
</evidence>
<dbReference type="PANTHER" id="PTHR43637:SF3">
    <property type="entry name" value="FLAGELLA-RELATED PROTEIN H-RELATED"/>
    <property type="match status" value="1"/>
</dbReference>
<dbReference type="Pfam" id="PF06745">
    <property type="entry name" value="ATPase"/>
    <property type="match status" value="1"/>
</dbReference>
<dbReference type="SUPFAM" id="SSF52540">
    <property type="entry name" value="P-loop containing nucleoside triphosphate hydrolases"/>
    <property type="match status" value="1"/>
</dbReference>
<proteinExistence type="predicted"/>
<protein>
    <submittedName>
        <fullName evidence="4">Flagella-related protein FlaH</fullName>
    </submittedName>
</protein>
<gene>
    <name evidence="4" type="ORF">MSHOH_1135</name>
</gene>
<keyword evidence="2" id="KW-0067">ATP-binding</keyword>
<dbReference type="GO" id="GO:0005524">
    <property type="term" value="F:ATP binding"/>
    <property type="evidence" value="ECO:0007669"/>
    <property type="project" value="UniProtKB-KW"/>
</dbReference>
<evidence type="ECO:0000313" key="4">
    <source>
        <dbReference type="EMBL" id="AKB77618.1"/>
    </source>
</evidence>
<keyword evidence="4" id="KW-0282">Flagellum</keyword>
<keyword evidence="5" id="KW-1185">Reference proteome</keyword>
<dbReference type="AlphaFoldDB" id="A0A0E3SDQ8"/>
<dbReference type="InterPro" id="IPR014774">
    <property type="entry name" value="KaiC-like_dom"/>
</dbReference>
<sequence length="272" mass="30761">MESRRRAEREMEGRKGEGTLFENDSFYEEVFSDLKEEEKESLEFISSGNLEIDRKLEGGVPVGSLCLLEGGNDSGKSIFLQQIMWGALNQDKKVLALTTEKTSKELLNQMESLKHGISDYFIIGRAKIFEINAVYVEENPMLSECLLQVLLESIKRCEEELILIDSLTIFAVNASENAVLNFFTECVKLCDNGKTIFISVHGYAFSQALLYRLRSVCSAYLELRIEQVGDQWIKTMEIQKLRGARKISGNLLSFDVDSEFGLKIIPVSKVKA</sequence>
<dbReference type="EMBL" id="CP009516">
    <property type="protein sequence ID" value="AKB77618.1"/>
    <property type="molecule type" value="Genomic_DNA"/>
</dbReference>
<dbReference type="HOGENOM" id="CLU_094838_1_0_2"/>
<organism evidence="4 5">
    <name type="scientific">Methanosarcina horonobensis HB-1 = JCM 15518</name>
    <dbReference type="NCBI Taxonomy" id="1434110"/>
    <lineage>
        <taxon>Archaea</taxon>
        <taxon>Methanobacteriati</taxon>
        <taxon>Methanobacteriota</taxon>
        <taxon>Stenosarchaea group</taxon>
        <taxon>Methanomicrobia</taxon>
        <taxon>Methanosarcinales</taxon>
        <taxon>Methanosarcinaceae</taxon>
        <taxon>Methanosarcina</taxon>
    </lineage>
</organism>
<feature type="domain" description="KaiC-like" evidence="3">
    <location>
        <begin position="51"/>
        <end position="266"/>
    </location>
</feature>
<keyword evidence="4" id="KW-0969">Cilium</keyword>
<dbReference type="Proteomes" id="UP000033101">
    <property type="component" value="Chromosome"/>
</dbReference>
<accession>A0A0E3SDQ8</accession>
<keyword evidence="4" id="KW-0966">Cell projection</keyword>
<evidence type="ECO:0000259" key="3">
    <source>
        <dbReference type="Pfam" id="PF06745"/>
    </source>
</evidence>
<reference evidence="4 5" key="1">
    <citation type="submission" date="2014-07" db="EMBL/GenBank/DDBJ databases">
        <title>Methanogenic archaea and the global carbon cycle.</title>
        <authorList>
            <person name="Henriksen J.R."/>
            <person name="Luke J."/>
            <person name="Reinhart S."/>
            <person name="Benedict M.N."/>
            <person name="Youngblut N.D."/>
            <person name="Metcalf M.E."/>
            <person name="Whitaker R.J."/>
            <person name="Metcalf W.W."/>
        </authorList>
    </citation>
    <scope>NUCLEOTIDE SEQUENCE [LARGE SCALE GENOMIC DNA]</scope>
    <source>
        <strain evidence="4 5">HB-1</strain>
    </source>
</reference>
<dbReference type="STRING" id="1434110.MSHOH_1135"/>
<dbReference type="Gene3D" id="3.40.50.300">
    <property type="entry name" value="P-loop containing nucleotide triphosphate hydrolases"/>
    <property type="match status" value="1"/>
</dbReference>
<dbReference type="PANTHER" id="PTHR43637">
    <property type="entry name" value="UPF0273 PROTEIN TM_0370"/>
    <property type="match status" value="1"/>
</dbReference>
<keyword evidence="1" id="KW-0547">Nucleotide-binding</keyword>
<dbReference type="NCBIfam" id="NF004723">
    <property type="entry name" value="PRK06067.1"/>
    <property type="match status" value="1"/>
</dbReference>
<dbReference type="PATRIC" id="fig|1434110.4.peg.1414"/>